<keyword evidence="1" id="KW-0812">Transmembrane</keyword>
<feature type="transmembrane region" description="Helical" evidence="1">
    <location>
        <begin position="82"/>
        <end position="102"/>
    </location>
</feature>
<keyword evidence="1" id="KW-0472">Membrane</keyword>
<evidence type="ECO:0000313" key="2">
    <source>
        <dbReference type="EMBL" id="EPS94398.1"/>
    </source>
</evidence>
<keyword evidence="3" id="KW-1185">Reference proteome</keyword>
<dbReference type="AlphaFoldDB" id="S8DT31"/>
<organism evidence="2 3">
    <name type="scientific">Fomitopsis schrenkii</name>
    <name type="common">Brown rot fungus</name>
    <dbReference type="NCBI Taxonomy" id="2126942"/>
    <lineage>
        <taxon>Eukaryota</taxon>
        <taxon>Fungi</taxon>
        <taxon>Dikarya</taxon>
        <taxon>Basidiomycota</taxon>
        <taxon>Agaricomycotina</taxon>
        <taxon>Agaricomycetes</taxon>
        <taxon>Polyporales</taxon>
        <taxon>Fomitopsis</taxon>
    </lineage>
</organism>
<dbReference type="InParanoid" id="S8DT31"/>
<name>S8DT31_FOMSC</name>
<proteinExistence type="predicted"/>
<sequence>METEQPGMTYQRFDNFAIANNAIQDEVPSLRRDEPGRNCDDQPPASATLVGVEHAPLEVANQSLLVDIERAVCNTDIKLENFLYNLFWQGLAGLLLLIVLSARRTSRKR</sequence>
<dbReference type="Proteomes" id="UP000015241">
    <property type="component" value="Unassembled WGS sequence"/>
</dbReference>
<dbReference type="EMBL" id="KE504234">
    <property type="protein sequence ID" value="EPS94398.1"/>
    <property type="molecule type" value="Genomic_DNA"/>
</dbReference>
<reference evidence="2 3" key="1">
    <citation type="journal article" date="2012" name="Science">
        <title>The Paleozoic origin of enzymatic lignin decomposition reconstructed from 31 fungal genomes.</title>
        <authorList>
            <person name="Floudas D."/>
            <person name="Binder M."/>
            <person name="Riley R."/>
            <person name="Barry K."/>
            <person name="Blanchette R.A."/>
            <person name="Henrissat B."/>
            <person name="Martinez A.T."/>
            <person name="Otillar R."/>
            <person name="Spatafora J.W."/>
            <person name="Yadav J.S."/>
            <person name="Aerts A."/>
            <person name="Benoit I."/>
            <person name="Boyd A."/>
            <person name="Carlson A."/>
            <person name="Copeland A."/>
            <person name="Coutinho P.M."/>
            <person name="de Vries R.P."/>
            <person name="Ferreira P."/>
            <person name="Findley K."/>
            <person name="Foster B."/>
            <person name="Gaskell J."/>
            <person name="Glotzer D."/>
            <person name="Gorecki P."/>
            <person name="Heitman J."/>
            <person name="Hesse C."/>
            <person name="Hori C."/>
            <person name="Igarashi K."/>
            <person name="Jurgens J.A."/>
            <person name="Kallen N."/>
            <person name="Kersten P."/>
            <person name="Kohler A."/>
            <person name="Kuees U."/>
            <person name="Kumar T.K.A."/>
            <person name="Kuo A."/>
            <person name="LaButti K."/>
            <person name="Larrondo L.F."/>
            <person name="Lindquist E."/>
            <person name="Ling A."/>
            <person name="Lombard V."/>
            <person name="Lucas S."/>
            <person name="Lundell T."/>
            <person name="Martin R."/>
            <person name="McLaughlin D.J."/>
            <person name="Morgenstern I."/>
            <person name="Morin E."/>
            <person name="Murat C."/>
            <person name="Nagy L.G."/>
            <person name="Nolan M."/>
            <person name="Ohm R.A."/>
            <person name="Patyshakuliyeva A."/>
            <person name="Rokas A."/>
            <person name="Ruiz-Duenas F.J."/>
            <person name="Sabat G."/>
            <person name="Salamov A."/>
            <person name="Samejima M."/>
            <person name="Schmutz J."/>
            <person name="Slot J.C."/>
            <person name="St John F."/>
            <person name="Stenlid J."/>
            <person name="Sun H."/>
            <person name="Sun S."/>
            <person name="Syed K."/>
            <person name="Tsang A."/>
            <person name="Wiebenga A."/>
            <person name="Young D."/>
            <person name="Pisabarro A."/>
            <person name="Eastwood D.C."/>
            <person name="Martin F."/>
            <person name="Cullen D."/>
            <person name="Grigoriev I.V."/>
            <person name="Hibbett D.S."/>
        </authorList>
    </citation>
    <scope>NUCLEOTIDE SEQUENCE</scope>
    <source>
        <strain evidence="3">FP-58527</strain>
    </source>
</reference>
<accession>S8DT31</accession>
<gene>
    <name evidence="2" type="ORF">FOMPIDRAFT_1055109</name>
</gene>
<protein>
    <submittedName>
        <fullName evidence="2">Uncharacterized protein</fullName>
    </submittedName>
</protein>
<evidence type="ECO:0000256" key="1">
    <source>
        <dbReference type="SAM" id="Phobius"/>
    </source>
</evidence>
<keyword evidence="1" id="KW-1133">Transmembrane helix</keyword>
<dbReference type="HOGENOM" id="CLU_2183989_0_0_1"/>
<evidence type="ECO:0000313" key="3">
    <source>
        <dbReference type="Proteomes" id="UP000015241"/>
    </source>
</evidence>